<dbReference type="PANTHER" id="PTHR33121:SF70">
    <property type="entry name" value="SIGNALING PROTEIN YKOW"/>
    <property type="match status" value="1"/>
</dbReference>
<evidence type="ECO:0000259" key="2">
    <source>
        <dbReference type="PROSITE" id="PS50883"/>
    </source>
</evidence>
<dbReference type="Gene3D" id="3.30.450.20">
    <property type="entry name" value="PAS domain"/>
    <property type="match status" value="1"/>
</dbReference>
<dbReference type="Proteomes" id="UP000005089">
    <property type="component" value="Unassembled WGS sequence"/>
</dbReference>
<dbReference type="PANTHER" id="PTHR33121">
    <property type="entry name" value="CYCLIC DI-GMP PHOSPHODIESTERASE PDEF"/>
    <property type="match status" value="1"/>
</dbReference>
<gene>
    <name evidence="4" type="ORF">OFBG_00354</name>
</gene>
<dbReference type="EMBL" id="GG658170">
    <property type="protein sequence ID" value="EEO29326.1"/>
    <property type="molecule type" value="Genomic_DNA"/>
</dbReference>
<evidence type="ECO:0000259" key="3">
    <source>
        <dbReference type="PROSITE" id="PS50887"/>
    </source>
</evidence>
<reference evidence="4 5" key="1">
    <citation type="submission" date="2009-02" db="EMBL/GenBank/DDBJ databases">
        <title>The Genome Sequence of Oxalobacter formigenes OXCC13.</title>
        <authorList>
            <consortium name="The Broad Institute Genome Sequencing Platform"/>
            <person name="Ward D."/>
            <person name="Young S.K."/>
            <person name="Kodira C.D."/>
            <person name="Zeng Q."/>
            <person name="Koehrsen M."/>
            <person name="Alvarado L."/>
            <person name="Berlin A."/>
            <person name="Borenstein D."/>
            <person name="Chen Z."/>
            <person name="Engels R."/>
            <person name="Freedman E."/>
            <person name="Gellesch M."/>
            <person name="Goldberg J."/>
            <person name="Griggs A."/>
            <person name="Gujja S."/>
            <person name="Heiman D."/>
            <person name="Hepburn T."/>
            <person name="Howarth C."/>
            <person name="Jen D."/>
            <person name="Larson L."/>
            <person name="Lewis B."/>
            <person name="Mehta T."/>
            <person name="Park D."/>
            <person name="Pearson M."/>
            <person name="Roberts A."/>
            <person name="Saif S."/>
            <person name="Shea T."/>
            <person name="Shenoy N."/>
            <person name="Sisk P."/>
            <person name="Stolte C."/>
            <person name="Sykes S."/>
            <person name="Walk T."/>
            <person name="White J."/>
            <person name="Yandava C."/>
            <person name="Allison M.J."/>
            <person name="Lander E."/>
            <person name="Nusbaum C."/>
            <person name="Galagan J."/>
            <person name="Birren B."/>
        </authorList>
    </citation>
    <scope>NUCLEOTIDE SEQUENCE [LARGE SCALE GENOMIC DNA]</scope>
    <source>
        <strain evidence="4 5">OXCC13</strain>
    </source>
</reference>
<feature type="transmembrane region" description="Helical" evidence="1">
    <location>
        <begin position="34"/>
        <end position="54"/>
    </location>
</feature>
<dbReference type="GO" id="GO:0071111">
    <property type="term" value="F:cyclic-guanylate-specific phosphodiesterase activity"/>
    <property type="evidence" value="ECO:0007669"/>
    <property type="project" value="InterPro"/>
</dbReference>
<dbReference type="SMART" id="SM00052">
    <property type="entry name" value="EAL"/>
    <property type="match status" value="1"/>
</dbReference>
<dbReference type="CDD" id="cd01948">
    <property type="entry name" value="EAL"/>
    <property type="match status" value="1"/>
</dbReference>
<dbReference type="eggNOG" id="COG2199">
    <property type="taxonomic scope" value="Bacteria"/>
</dbReference>
<protein>
    <submittedName>
        <fullName evidence="4">Diguanylate cyclase (GGDEF) domain protein</fullName>
    </submittedName>
</protein>
<keyword evidence="1" id="KW-0812">Transmembrane</keyword>
<dbReference type="PROSITE" id="PS50883">
    <property type="entry name" value="EAL"/>
    <property type="match status" value="1"/>
</dbReference>
<sequence length="762" mass="86836">MCKTVEYRYKTEPLSGHTGRHEFAMRNGKFAQRALPIFMLLINIFLSVVVVFLMRHVQNLLDSDVRINLMEIVTQNKDAITSRLMVNIKDLDVISNQITDNLKTSGMTSDGEIDRFLEEYSLQNNKNDIFIADRQGVIRWGNGRTIDISGRRYFRLASEGTANISDKSISRIDGTEVFIISVPLMYEDKVIGTVQHLYSHDAMYRMASPTLFSSQGFMHIINSEGYVILHTDHDGCQGSSDNYYRDLYSSGNREASSQLKDDIQHARSGFMETTIGGRKLFSAYTPIDKAHDWFLITSVPYMTVSPNGNTVINLFYFILLVVVLIFSSSITYFLWYKNRQRANLERIAFVDPITGGNTVNKFVVDAIAAMQSTDETNFFIMKFDIDNFKYINKFYGFEFGDRVLKHIYENVSGKLMPGEVLARISSDHYVALLRDAGEERLKRMLSSIEYEELILYFSAGVYAVTDKTEGINLMLDKACTAAQEIKGTLGRYVAYYTEEFDKANIRNEQLKRAVQQGIENGEFIPFIQPKVNIDTRELVGGEALARWRSPEGKMISPGVFIPMCEQTGMIVDIDMMIYEKVLQFLRAHLDAGIACVPISVNFSRMHLLNEDFLDQIVRKREEYNVPASLIEIELTESAIFDNIDNIYVFTEKMHSHGFSISMDDFGSGYSSLNMLKDVPIDVLKIDKGFLEESKDNSRRNIIFSTIVEMATQLNIRIVVEGVEFIENVELMRNCGCSIAQGFYFARPMPSEDFSDVMKKGSC</sequence>
<dbReference type="STRING" id="847.BRW83_1903"/>
<evidence type="ECO:0000313" key="4">
    <source>
        <dbReference type="EMBL" id="EEO29326.1"/>
    </source>
</evidence>
<keyword evidence="1" id="KW-0472">Membrane</keyword>
<keyword evidence="1" id="KW-1133">Transmembrane helix</keyword>
<feature type="domain" description="GGDEF" evidence="3">
    <location>
        <begin position="376"/>
        <end position="499"/>
    </location>
</feature>
<dbReference type="eggNOG" id="COG2200">
    <property type="taxonomic scope" value="Bacteria"/>
</dbReference>
<dbReference type="InterPro" id="IPR043128">
    <property type="entry name" value="Rev_trsase/Diguanyl_cyclase"/>
</dbReference>
<dbReference type="Gene3D" id="3.20.20.450">
    <property type="entry name" value="EAL domain"/>
    <property type="match status" value="1"/>
</dbReference>
<name>C3X800_OXAFO</name>
<dbReference type="SUPFAM" id="SSF141868">
    <property type="entry name" value="EAL domain-like"/>
    <property type="match status" value="1"/>
</dbReference>
<dbReference type="Pfam" id="PF00563">
    <property type="entry name" value="EAL"/>
    <property type="match status" value="1"/>
</dbReference>
<feature type="domain" description="EAL" evidence="2">
    <location>
        <begin position="507"/>
        <end position="761"/>
    </location>
</feature>
<proteinExistence type="predicted"/>
<dbReference type="PROSITE" id="PS50887">
    <property type="entry name" value="GGDEF"/>
    <property type="match status" value="1"/>
</dbReference>
<dbReference type="HOGENOM" id="CLU_000445_70_44_4"/>
<dbReference type="InterPro" id="IPR035919">
    <property type="entry name" value="EAL_sf"/>
</dbReference>
<dbReference type="SUPFAM" id="SSF55073">
    <property type="entry name" value="Nucleotide cyclase"/>
    <property type="match status" value="1"/>
</dbReference>
<keyword evidence="5" id="KW-1185">Reference proteome</keyword>
<dbReference type="AlphaFoldDB" id="C3X800"/>
<dbReference type="InterPro" id="IPR029787">
    <property type="entry name" value="Nucleotide_cyclase"/>
</dbReference>
<dbReference type="Pfam" id="PF00990">
    <property type="entry name" value="GGDEF"/>
    <property type="match status" value="1"/>
</dbReference>
<dbReference type="NCBIfam" id="TIGR00254">
    <property type="entry name" value="GGDEF"/>
    <property type="match status" value="1"/>
</dbReference>
<dbReference type="InterPro" id="IPR001633">
    <property type="entry name" value="EAL_dom"/>
</dbReference>
<dbReference type="Gene3D" id="3.30.70.270">
    <property type="match status" value="1"/>
</dbReference>
<organism evidence="4 5">
    <name type="scientific">Oxalobacter formigenes OXCC13</name>
    <dbReference type="NCBI Taxonomy" id="556269"/>
    <lineage>
        <taxon>Bacteria</taxon>
        <taxon>Pseudomonadati</taxon>
        <taxon>Pseudomonadota</taxon>
        <taxon>Betaproteobacteria</taxon>
        <taxon>Burkholderiales</taxon>
        <taxon>Oxalobacteraceae</taxon>
        <taxon>Oxalobacter</taxon>
    </lineage>
</organism>
<evidence type="ECO:0000313" key="5">
    <source>
        <dbReference type="Proteomes" id="UP000005089"/>
    </source>
</evidence>
<dbReference type="InterPro" id="IPR050706">
    <property type="entry name" value="Cyclic-di-GMP_PDE-like"/>
</dbReference>
<dbReference type="InterPro" id="IPR000160">
    <property type="entry name" value="GGDEF_dom"/>
</dbReference>
<accession>C3X800</accession>
<evidence type="ECO:0000256" key="1">
    <source>
        <dbReference type="SAM" id="Phobius"/>
    </source>
</evidence>
<dbReference type="CDD" id="cd12914">
    <property type="entry name" value="PDC1_DGC_like"/>
    <property type="match status" value="1"/>
</dbReference>
<dbReference type="SMART" id="SM00267">
    <property type="entry name" value="GGDEF"/>
    <property type="match status" value="1"/>
</dbReference>
<feature type="transmembrane region" description="Helical" evidence="1">
    <location>
        <begin position="314"/>
        <end position="336"/>
    </location>
</feature>